<evidence type="ECO:0000313" key="2">
    <source>
        <dbReference type="EMBL" id="GMA93066.1"/>
    </source>
</evidence>
<dbReference type="Proteomes" id="UP001157069">
    <property type="component" value="Unassembled WGS sequence"/>
</dbReference>
<comment type="caution">
    <text evidence="2">The sequence shown here is derived from an EMBL/GenBank/DDBJ whole genome shotgun (WGS) entry which is preliminary data.</text>
</comment>
<dbReference type="Pfam" id="PF14022">
    <property type="entry name" value="DUF4238"/>
    <property type="match status" value="1"/>
</dbReference>
<keyword evidence="3" id="KW-1185">Reference proteome</keyword>
<proteinExistence type="predicted"/>
<reference evidence="3" key="1">
    <citation type="journal article" date="2019" name="Int. J. Syst. Evol. Microbiol.">
        <title>The Global Catalogue of Microorganisms (GCM) 10K type strain sequencing project: providing services to taxonomists for standard genome sequencing and annotation.</title>
        <authorList>
            <consortium name="The Broad Institute Genomics Platform"/>
            <consortium name="The Broad Institute Genome Sequencing Center for Infectious Disease"/>
            <person name="Wu L."/>
            <person name="Ma J."/>
        </authorList>
    </citation>
    <scope>NUCLEOTIDE SEQUENCE [LARGE SCALE GENOMIC DNA]</scope>
    <source>
        <strain evidence="3">NBRC 108755</strain>
    </source>
</reference>
<name>A0ABQ6K2U1_9MICO</name>
<sequence>MEATPRPVAKRHHTVPQFYLRGFTDGDRLATVRLPGEQRFVQSVNDASVAKNFYSVEGHEDGADVLEKALSEVEGATAKVLKRIEQGAWPLATEERMALGYFVALQATRVPVQRRTMDHVARQMMRLQIGAGGKPGLRKQLERQGGEVTDETVERVWEMFTRPEGAPFSRPQVEHLQQMLELAEEIVKFIVGRPWTLVRFDRRSLITSDAPVGLVPDPEDEPWQGVGFMTAWGITFPLSRKLGLIMSDPQALIDLRIPVEKVHAGNADMIQLGTTKLEKFINYNTVVSASEWLFHHPEDDKFVPEELPESRPVHMSMSSERHEFDGTPGLGRLPLRCIEHRLARRPSSVRAGHYAWRAGQRGGTLVTGPVLRASRQVEATSRGPRRGVHPRLDGRRHARSRQGGVRAHRLACAGAGLRLGKLSRSGAPAQARHCESPLRQVGLRASTPRAPRPDVHLRDRIARRQRCRVP</sequence>
<accession>A0ABQ6K2U1</accession>
<gene>
    <name evidence="2" type="ORF">GCM10025869_35950</name>
</gene>
<evidence type="ECO:0008006" key="4">
    <source>
        <dbReference type="Google" id="ProtNLM"/>
    </source>
</evidence>
<feature type="region of interest" description="Disordered" evidence="1">
    <location>
        <begin position="428"/>
        <end position="454"/>
    </location>
</feature>
<dbReference type="EMBL" id="BSVA01000001">
    <property type="protein sequence ID" value="GMA93066.1"/>
    <property type="molecule type" value="Genomic_DNA"/>
</dbReference>
<feature type="region of interest" description="Disordered" evidence="1">
    <location>
        <begin position="376"/>
        <end position="406"/>
    </location>
</feature>
<dbReference type="InterPro" id="IPR025332">
    <property type="entry name" value="DUF4238"/>
</dbReference>
<organism evidence="2 3">
    <name type="scientific">Homoserinibacter gongjuensis</name>
    <dbReference type="NCBI Taxonomy" id="1162968"/>
    <lineage>
        <taxon>Bacteria</taxon>
        <taxon>Bacillati</taxon>
        <taxon>Actinomycetota</taxon>
        <taxon>Actinomycetes</taxon>
        <taxon>Micrococcales</taxon>
        <taxon>Microbacteriaceae</taxon>
        <taxon>Homoserinibacter</taxon>
    </lineage>
</organism>
<protein>
    <recommendedName>
        <fullName evidence="4">DUF4238 domain-containing protein</fullName>
    </recommendedName>
</protein>
<evidence type="ECO:0000313" key="3">
    <source>
        <dbReference type="Proteomes" id="UP001157069"/>
    </source>
</evidence>
<evidence type="ECO:0000256" key="1">
    <source>
        <dbReference type="SAM" id="MobiDB-lite"/>
    </source>
</evidence>